<dbReference type="STRING" id="1316194.A0A1Q5SNR9"/>
<evidence type="ECO:0000313" key="2">
    <source>
        <dbReference type="EMBL" id="OKO89610.1"/>
    </source>
</evidence>
<feature type="region of interest" description="Disordered" evidence="1">
    <location>
        <begin position="116"/>
        <end position="239"/>
    </location>
</feature>
<dbReference type="Proteomes" id="UP000186955">
    <property type="component" value="Unassembled WGS sequence"/>
</dbReference>
<evidence type="ECO:0000313" key="3">
    <source>
        <dbReference type="Proteomes" id="UP000186955"/>
    </source>
</evidence>
<accession>A0A1Q5SNR9</accession>
<feature type="compositionally biased region" description="Polar residues" evidence="1">
    <location>
        <begin position="154"/>
        <end position="176"/>
    </location>
</feature>
<dbReference type="AlphaFoldDB" id="A0A1Q5SNR9"/>
<organism evidence="2 3">
    <name type="scientific">Penicillium subrubescens</name>
    <dbReference type="NCBI Taxonomy" id="1316194"/>
    <lineage>
        <taxon>Eukaryota</taxon>
        <taxon>Fungi</taxon>
        <taxon>Dikarya</taxon>
        <taxon>Ascomycota</taxon>
        <taxon>Pezizomycotina</taxon>
        <taxon>Eurotiomycetes</taxon>
        <taxon>Eurotiomycetidae</taxon>
        <taxon>Eurotiales</taxon>
        <taxon>Aspergillaceae</taxon>
        <taxon>Penicillium</taxon>
    </lineage>
</organism>
<feature type="region of interest" description="Disordered" evidence="1">
    <location>
        <begin position="13"/>
        <end position="48"/>
    </location>
</feature>
<comment type="caution">
    <text evidence="2">The sequence shown here is derived from an EMBL/GenBank/DDBJ whole genome shotgun (WGS) entry which is preliminary data.</text>
</comment>
<feature type="compositionally biased region" description="Basic and acidic residues" evidence="1">
    <location>
        <begin position="188"/>
        <end position="200"/>
    </location>
</feature>
<proteinExistence type="predicted"/>
<reference evidence="2 3" key="1">
    <citation type="submission" date="2016-10" db="EMBL/GenBank/DDBJ databases">
        <title>Genome sequence of the ascomycete fungus Penicillium subrubescens.</title>
        <authorList>
            <person name="De Vries R.P."/>
            <person name="Peng M."/>
            <person name="Dilokpimol A."/>
            <person name="Hilden K."/>
            <person name="Makela M.R."/>
            <person name="Grigoriev I."/>
            <person name="Riley R."/>
            <person name="Granchi Z."/>
        </authorList>
    </citation>
    <scope>NUCLEOTIDE SEQUENCE [LARGE SCALE GENOMIC DNA]</scope>
    <source>
        <strain evidence="2 3">CBS 132785</strain>
    </source>
</reference>
<name>A0A1Q5SNR9_9EURO</name>
<dbReference type="EMBL" id="MNBE01000773">
    <property type="protein sequence ID" value="OKO89610.1"/>
    <property type="molecule type" value="Genomic_DNA"/>
</dbReference>
<feature type="compositionally biased region" description="Polar residues" evidence="1">
    <location>
        <begin position="230"/>
        <end position="239"/>
    </location>
</feature>
<gene>
    <name evidence="2" type="ORF">PENSUB_13676</name>
</gene>
<evidence type="ECO:0000256" key="1">
    <source>
        <dbReference type="SAM" id="MobiDB-lite"/>
    </source>
</evidence>
<sequence>MAGLGLELYLSSDAEDGLHTEDPPSAERFVEGPTATADPSATGDPADAALLDLPTHMTFPLPPVNRRYNTAEEGIDAINQFAFDHGYAVVKRRSKKTKGQVPRIKKVQLQYDRGGVYTPQSEVPSEVPGETLDPLPVRRRGRPRGARNNIRPATQVTATQTQIPSSQSIVPSTQIPEENGPLTPFERSTQREPSAHEHVLAEVTGRGRGRGRGRAQGGGGGRRRGRGRGSSQAVTPADA</sequence>
<keyword evidence="3" id="KW-1185">Reference proteome</keyword>
<protein>
    <submittedName>
        <fullName evidence="2">Uncharacterized protein</fullName>
    </submittedName>
</protein>